<name>A0A8J5KC70_HOMAM</name>
<evidence type="ECO:0000313" key="2">
    <source>
        <dbReference type="Proteomes" id="UP000747542"/>
    </source>
</evidence>
<dbReference type="EMBL" id="JAHLQT010014740">
    <property type="protein sequence ID" value="KAG7170231.1"/>
    <property type="molecule type" value="Genomic_DNA"/>
</dbReference>
<gene>
    <name evidence="1" type="ORF">Hamer_G029103</name>
</gene>
<evidence type="ECO:0000313" key="1">
    <source>
        <dbReference type="EMBL" id="KAG7170231.1"/>
    </source>
</evidence>
<organism evidence="1 2">
    <name type="scientific">Homarus americanus</name>
    <name type="common">American lobster</name>
    <dbReference type="NCBI Taxonomy" id="6706"/>
    <lineage>
        <taxon>Eukaryota</taxon>
        <taxon>Metazoa</taxon>
        <taxon>Ecdysozoa</taxon>
        <taxon>Arthropoda</taxon>
        <taxon>Crustacea</taxon>
        <taxon>Multicrustacea</taxon>
        <taxon>Malacostraca</taxon>
        <taxon>Eumalacostraca</taxon>
        <taxon>Eucarida</taxon>
        <taxon>Decapoda</taxon>
        <taxon>Pleocyemata</taxon>
        <taxon>Astacidea</taxon>
        <taxon>Nephropoidea</taxon>
        <taxon>Nephropidae</taxon>
        <taxon>Homarus</taxon>
    </lineage>
</organism>
<proteinExistence type="predicted"/>
<comment type="caution">
    <text evidence="1">The sequence shown here is derived from an EMBL/GenBank/DDBJ whole genome shotgun (WGS) entry which is preliminary data.</text>
</comment>
<protein>
    <submittedName>
        <fullName evidence="1">Uncharacterized protein</fullName>
    </submittedName>
</protein>
<accession>A0A8J5KC70</accession>
<keyword evidence="2" id="KW-1185">Reference proteome</keyword>
<sequence length="61" mass="6727">MFTFDQAKVVRLIPVKHPSRKELNLLVLKVLTTSESRGDRVVRSNSGGLIVTFADGEKASN</sequence>
<dbReference type="Proteomes" id="UP000747542">
    <property type="component" value="Unassembled WGS sequence"/>
</dbReference>
<reference evidence="1" key="1">
    <citation type="journal article" date="2021" name="Sci. Adv.">
        <title>The American lobster genome reveals insights on longevity, neural, and immune adaptations.</title>
        <authorList>
            <person name="Polinski J.M."/>
            <person name="Zimin A.V."/>
            <person name="Clark K.F."/>
            <person name="Kohn A.B."/>
            <person name="Sadowski N."/>
            <person name="Timp W."/>
            <person name="Ptitsyn A."/>
            <person name="Khanna P."/>
            <person name="Romanova D.Y."/>
            <person name="Williams P."/>
            <person name="Greenwood S.J."/>
            <person name="Moroz L.L."/>
            <person name="Walt D.R."/>
            <person name="Bodnar A.G."/>
        </authorList>
    </citation>
    <scope>NUCLEOTIDE SEQUENCE</scope>
    <source>
        <strain evidence="1">GMGI-L3</strain>
    </source>
</reference>
<dbReference type="AlphaFoldDB" id="A0A8J5KC70"/>